<dbReference type="SUPFAM" id="SSF55718">
    <property type="entry name" value="SCP-like"/>
    <property type="match status" value="1"/>
</dbReference>
<protein>
    <submittedName>
        <fullName evidence="2">Putative sterol carrier protein</fullName>
    </submittedName>
</protein>
<accession>A0A0P1GRU9</accession>
<dbReference type="PANTHER" id="PTHR10094:SF25">
    <property type="entry name" value="SCP2 STEROL-BINDING DOMAIN-CONTAINING PROTEIN 1"/>
    <property type="match status" value="1"/>
</dbReference>
<dbReference type="GO" id="GO:0005829">
    <property type="term" value="C:cytosol"/>
    <property type="evidence" value="ECO:0007669"/>
    <property type="project" value="TreeGrafter"/>
</dbReference>
<feature type="domain" description="SCP2" evidence="1">
    <location>
        <begin position="21"/>
        <end position="93"/>
    </location>
</feature>
<dbReference type="PANTHER" id="PTHR10094">
    <property type="entry name" value="STEROL CARRIER PROTEIN 2 SCP-2 FAMILY PROTEIN"/>
    <property type="match status" value="1"/>
</dbReference>
<dbReference type="Proteomes" id="UP000051681">
    <property type="component" value="Unassembled WGS sequence"/>
</dbReference>
<dbReference type="InterPro" id="IPR003033">
    <property type="entry name" value="SCP2_sterol-bd_dom"/>
</dbReference>
<dbReference type="Pfam" id="PF02036">
    <property type="entry name" value="SCP2"/>
    <property type="match status" value="1"/>
</dbReference>
<dbReference type="AlphaFoldDB" id="A0A0P1GRU9"/>
<proteinExistence type="predicted"/>
<dbReference type="STRING" id="340021.TM5383_02723"/>
<sequence length="93" mass="9621">MTLNEIAALVQKGVTHAGFSDSLQFDCGDAGVVRIADGAVSLEAGDADCTLKMSLDNLAKLITGKLNPMTAVMMGKIKVSGNPAVAMKLKDLL</sequence>
<gene>
    <name evidence="2" type="ORF">TM5383_02723</name>
</gene>
<evidence type="ECO:0000259" key="1">
    <source>
        <dbReference type="Pfam" id="PF02036"/>
    </source>
</evidence>
<organism evidence="2 3">
    <name type="scientific">Thalassovita mediterranea</name>
    <dbReference type="NCBI Taxonomy" id="340021"/>
    <lineage>
        <taxon>Bacteria</taxon>
        <taxon>Pseudomonadati</taxon>
        <taxon>Pseudomonadota</taxon>
        <taxon>Alphaproteobacteria</taxon>
        <taxon>Rhodobacterales</taxon>
        <taxon>Roseobacteraceae</taxon>
        <taxon>Thalassovita</taxon>
    </lineage>
</organism>
<evidence type="ECO:0000313" key="2">
    <source>
        <dbReference type="EMBL" id="CUH85489.1"/>
    </source>
</evidence>
<name>A0A0P1GRU9_9RHOB</name>
<dbReference type="OrthoDB" id="9809312at2"/>
<keyword evidence="3" id="KW-1185">Reference proteome</keyword>
<dbReference type="InterPro" id="IPR036527">
    <property type="entry name" value="SCP2_sterol-bd_dom_sf"/>
</dbReference>
<dbReference type="RefSeq" id="WP_058319564.1">
    <property type="nucleotide sequence ID" value="NZ_CYSF01000015.1"/>
</dbReference>
<reference evidence="2 3" key="1">
    <citation type="submission" date="2015-09" db="EMBL/GenBank/DDBJ databases">
        <authorList>
            <consortium name="Swine Surveillance"/>
        </authorList>
    </citation>
    <scope>NUCLEOTIDE SEQUENCE [LARGE SCALE GENOMIC DNA]</scope>
    <source>
        <strain evidence="2 3">CECT 8383</strain>
    </source>
</reference>
<dbReference type="Gene3D" id="3.30.1050.10">
    <property type="entry name" value="SCP2 sterol-binding domain"/>
    <property type="match status" value="1"/>
</dbReference>
<evidence type="ECO:0000313" key="3">
    <source>
        <dbReference type="Proteomes" id="UP000051681"/>
    </source>
</evidence>
<dbReference type="EMBL" id="CYSF01000015">
    <property type="protein sequence ID" value="CUH85489.1"/>
    <property type="molecule type" value="Genomic_DNA"/>
</dbReference>